<gene>
    <name evidence="1" type="ORF">NFRAN_2846</name>
</gene>
<dbReference type="AlphaFoldDB" id="A0A484IJV3"/>
<dbReference type="Proteomes" id="UP000294299">
    <property type="component" value="Chromosome NFRAN"/>
</dbReference>
<proteinExistence type="predicted"/>
<organism evidence="1 2">
    <name type="scientific">Candidatus Nitrosocosmicus franklandianus</name>
    <dbReference type="NCBI Taxonomy" id="1798806"/>
    <lineage>
        <taxon>Archaea</taxon>
        <taxon>Nitrososphaerota</taxon>
        <taxon>Nitrososphaeria</taxon>
        <taxon>Nitrososphaerales</taxon>
        <taxon>Nitrososphaeraceae</taxon>
        <taxon>Candidatus Nitrosocosmicus</taxon>
    </lineage>
</organism>
<evidence type="ECO:0000313" key="1">
    <source>
        <dbReference type="EMBL" id="VFJ15169.1"/>
    </source>
</evidence>
<reference evidence="1 2" key="1">
    <citation type="submission" date="2019-02" db="EMBL/GenBank/DDBJ databases">
        <authorList>
            <person name="Lehtovirta-Morley E L."/>
        </authorList>
    </citation>
    <scope>NUCLEOTIDE SEQUENCE [LARGE SCALE GENOMIC DNA]</scope>
    <source>
        <strain evidence="1">NFRAN1</strain>
    </source>
</reference>
<evidence type="ECO:0000313" key="2">
    <source>
        <dbReference type="Proteomes" id="UP000294299"/>
    </source>
</evidence>
<keyword evidence="2" id="KW-1185">Reference proteome</keyword>
<protein>
    <submittedName>
        <fullName evidence="1">Uncharacterized protein</fullName>
    </submittedName>
</protein>
<sequence>MKPSVNLIGIKSQVSSYIESNSFKQINFQYSCIGYPLRNASIVEDDHYKYETIMPDKL</sequence>
<dbReference type="EMBL" id="LR216287">
    <property type="protein sequence ID" value="VFJ15169.1"/>
    <property type="molecule type" value="Genomic_DNA"/>
</dbReference>
<dbReference type="KEGG" id="nfn:NFRAN_2846"/>
<name>A0A484IJV3_9ARCH</name>
<accession>A0A484IJV3</accession>